<dbReference type="Proteomes" id="UP000273083">
    <property type="component" value="Unassembled WGS sequence"/>
</dbReference>
<comment type="caution">
    <text evidence="1">The sequence shown here is derived from an EMBL/GenBank/DDBJ whole genome shotgun (WGS) entry which is preliminary data.</text>
</comment>
<dbReference type="Gene3D" id="3.30.300.20">
    <property type="match status" value="1"/>
</dbReference>
<protein>
    <submittedName>
        <fullName evidence="1">Putative OsmC-like protein</fullName>
    </submittedName>
</protein>
<dbReference type="InterPro" id="IPR036102">
    <property type="entry name" value="OsmC/Ohrsf"/>
</dbReference>
<gene>
    <name evidence="1" type="ORF">EDD66_110107</name>
</gene>
<dbReference type="AlphaFoldDB" id="A0A3N1XGA8"/>
<evidence type="ECO:0000313" key="1">
    <source>
        <dbReference type="EMBL" id="ROR25750.1"/>
    </source>
</evidence>
<dbReference type="RefSeq" id="WP_123610355.1">
    <property type="nucleotide sequence ID" value="NZ_RJVG01000010.1"/>
</dbReference>
<dbReference type="InterPro" id="IPR015946">
    <property type="entry name" value="KH_dom-like_a/b"/>
</dbReference>
<dbReference type="PANTHER" id="PTHR35368:SF1">
    <property type="entry name" value="HYDROPEROXIDE REDUCTASE"/>
    <property type="match status" value="1"/>
</dbReference>
<reference evidence="1 2" key="1">
    <citation type="submission" date="2018-11" db="EMBL/GenBank/DDBJ databases">
        <title>Genomic Encyclopedia of Type Strains, Phase IV (KMG-IV): sequencing the most valuable type-strain genomes for metagenomic binning, comparative biology and taxonomic classification.</title>
        <authorList>
            <person name="Goeker M."/>
        </authorList>
    </citation>
    <scope>NUCLEOTIDE SEQUENCE [LARGE SCALE GENOMIC DNA]</scope>
    <source>
        <strain evidence="1 2">DSM 26537</strain>
    </source>
</reference>
<dbReference type="PANTHER" id="PTHR35368">
    <property type="entry name" value="HYDROPEROXIDE REDUCTASE"/>
    <property type="match status" value="1"/>
</dbReference>
<proteinExistence type="predicted"/>
<evidence type="ECO:0000313" key="2">
    <source>
        <dbReference type="Proteomes" id="UP000273083"/>
    </source>
</evidence>
<dbReference type="EMBL" id="RJVG01000010">
    <property type="protein sequence ID" value="ROR25750.1"/>
    <property type="molecule type" value="Genomic_DNA"/>
</dbReference>
<dbReference type="InterPro" id="IPR052924">
    <property type="entry name" value="OsmC/Ohr_hydroprdx_reductase"/>
</dbReference>
<name>A0A3N1XGA8_9FIRM</name>
<accession>A0A3N1XGA8</accession>
<organism evidence="1 2">
    <name type="scientific">Mobilisporobacter senegalensis</name>
    <dbReference type="NCBI Taxonomy" id="1329262"/>
    <lineage>
        <taxon>Bacteria</taxon>
        <taxon>Bacillati</taxon>
        <taxon>Bacillota</taxon>
        <taxon>Clostridia</taxon>
        <taxon>Lachnospirales</taxon>
        <taxon>Lachnospiraceae</taxon>
        <taxon>Mobilisporobacter</taxon>
    </lineage>
</organism>
<sequence length="146" mass="16280">MAIQILKAEVNLMENLKVECSSRGFSFRLDQSEEGGGDNTAMCPGEALLSSLGGCKCMVARMLSKSSKISLENLRIELEADFDPDGFTGKSKVAKIGLSRIVTRYFIKANNTEEEMRQFIERIESTCPIKDTIENPPEMNYEVTIE</sequence>
<dbReference type="OrthoDB" id="1433018at2"/>
<keyword evidence="2" id="KW-1185">Reference proteome</keyword>
<dbReference type="SUPFAM" id="SSF82784">
    <property type="entry name" value="OsmC-like"/>
    <property type="match status" value="1"/>
</dbReference>
<dbReference type="InterPro" id="IPR003718">
    <property type="entry name" value="OsmC/Ohr_fam"/>
</dbReference>
<dbReference type="Pfam" id="PF02566">
    <property type="entry name" value="OsmC"/>
    <property type="match status" value="1"/>
</dbReference>